<evidence type="ECO:0000313" key="1">
    <source>
        <dbReference type="EMBL" id="MEV4912981.1"/>
    </source>
</evidence>
<gene>
    <name evidence="1" type="ORF">MRBLBA1_003852</name>
</gene>
<evidence type="ECO:0008006" key="3">
    <source>
        <dbReference type="Google" id="ProtNLM"/>
    </source>
</evidence>
<sequence>MIELLPISKTIPKDDILRCVNYNANDFVFTSGSLIEGIGNEKSDLDIFVVVADFTRLKTDSTITYDNDSFKVAFTNINGIGGDIEYWSLSSLESLIDQLNSIDFTDTTKRSLSQLKVGKSDFETLASFLHRFINSKCVFNSDLYNKYYKNLNLNNYFSLMTRYYVNMVDNSYEDITGNLQKGELETALIISRNTLIKAIAAYLFSKHESVDRDKWVYIKLKALSKENLEVLEVLNKFNDLYFSRSTTSKLELERSVEDYVLFINKIIKLCGKL</sequence>
<dbReference type="RefSeq" id="WP_199640548.1">
    <property type="nucleotide sequence ID" value="NZ_JBEGIE010000049.1"/>
</dbReference>
<proteinExistence type="predicted"/>
<organism evidence="1 2">
    <name type="scientific">Bacillus proteolyticus</name>
    <dbReference type="NCBI Taxonomy" id="2026192"/>
    <lineage>
        <taxon>Bacteria</taxon>
        <taxon>Bacillati</taxon>
        <taxon>Bacillota</taxon>
        <taxon>Bacilli</taxon>
        <taxon>Bacillales</taxon>
        <taxon>Bacillaceae</taxon>
        <taxon>Bacillus</taxon>
        <taxon>Bacillus cereus group</taxon>
    </lineage>
</organism>
<protein>
    <recommendedName>
        <fullName evidence="3">Polymerase nucleotidyl transferase domain-containing protein</fullName>
    </recommendedName>
</protein>
<comment type="caution">
    <text evidence="1">The sequence shown here is derived from an EMBL/GenBank/DDBJ whole genome shotgun (WGS) entry which is preliminary data.</text>
</comment>
<keyword evidence="2" id="KW-1185">Reference proteome</keyword>
<dbReference type="EMBL" id="JBEGIE010000049">
    <property type="protein sequence ID" value="MEV4912981.1"/>
    <property type="molecule type" value="Genomic_DNA"/>
</dbReference>
<accession>A0ABV3IFM4</accession>
<reference evidence="1 2" key="1">
    <citation type="journal article" date="2023" name="Proc. Natl. Acad. Sci. U.S.A.">
        <title>Bacterial tolerance to host-exuded specialized metabolites structures the maize root microbiome.</title>
        <authorList>
            <person name="Thoenen L."/>
            <person name="Giroud C."/>
            <person name="Kreuzer M."/>
            <person name="Waelchli J."/>
            <person name="Gfeller V."/>
            <person name="Deslandes-Herold G."/>
            <person name="Mateo P."/>
            <person name="Robert C.A.M."/>
            <person name="Ahrens C.H."/>
            <person name="Rubio-Somoza I."/>
            <person name="Bruggmann R."/>
            <person name="Erb M."/>
            <person name="Schlaeppi K."/>
        </authorList>
    </citation>
    <scope>NUCLEOTIDE SEQUENCE [LARGE SCALE GENOMIC DNA]</scope>
    <source>
        <strain evidence="1 2">LBA1-1-1.1</strain>
    </source>
</reference>
<name>A0ABV3IFM4_9BACI</name>
<dbReference type="Proteomes" id="UP001552502">
    <property type="component" value="Unassembled WGS sequence"/>
</dbReference>
<evidence type="ECO:0000313" key="2">
    <source>
        <dbReference type="Proteomes" id="UP001552502"/>
    </source>
</evidence>